<evidence type="ECO:0000313" key="2">
    <source>
        <dbReference type="Proteomes" id="UP000018721"/>
    </source>
</evidence>
<accession>V9EPZ3</accession>
<protein>
    <recommendedName>
        <fullName evidence="3">HTH psq-type domain-containing protein</fullName>
    </recommendedName>
</protein>
<name>V9EPZ3_PHYNI</name>
<dbReference type="EMBL" id="ANIZ01002488">
    <property type="protein sequence ID" value="ETI40152.1"/>
    <property type="molecule type" value="Genomic_DNA"/>
</dbReference>
<keyword evidence="2" id="KW-1185">Reference proteome</keyword>
<sequence>MDFPSGMPKRCNAYATADIDVEGEKEAPTKRHRKQYIIGEQVRLLTIWQQNKHWSLAKAASKLGVHPVTLLGWR</sequence>
<evidence type="ECO:0008006" key="3">
    <source>
        <dbReference type="Google" id="ProtNLM"/>
    </source>
</evidence>
<dbReference type="Proteomes" id="UP000018721">
    <property type="component" value="Unassembled WGS sequence"/>
</dbReference>
<reference evidence="1 2" key="1">
    <citation type="submission" date="2013-11" db="EMBL/GenBank/DDBJ databases">
        <title>The Genome Sequence of Phytophthora parasitica P1569.</title>
        <authorList>
            <consortium name="The Broad Institute Genomics Platform"/>
            <person name="Russ C."/>
            <person name="Tyler B."/>
            <person name="Panabieres F."/>
            <person name="Shan W."/>
            <person name="Tripathy S."/>
            <person name="Grunwald N."/>
            <person name="Machado M."/>
            <person name="Johnson C.S."/>
            <person name="Arredondo F."/>
            <person name="Hong C."/>
            <person name="Coffey M."/>
            <person name="Young S.K."/>
            <person name="Zeng Q."/>
            <person name="Gargeya S."/>
            <person name="Fitzgerald M."/>
            <person name="Abouelleil A."/>
            <person name="Alvarado L."/>
            <person name="Chapman S.B."/>
            <person name="Gainer-Dewar J."/>
            <person name="Goldberg J."/>
            <person name="Griggs A."/>
            <person name="Gujja S."/>
            <person name="Hansen M."/>
            <person name="Howarth C."/>
            <person name="Imamovic A."/>
            <person name="Ireland A."/>
            <person name="Larimer J."/>
            <person name="McCowan C."/>
            <person name="Murphy C."/>
            <person name="Pearson M."/>
            <person name="Poon T.W."/>
            <person name="Priest M."/>
            <person name="Roberts A."/>
            <person name="Saif S."/>
            <person name="Shea T."/>
            <person name="Sykes S."/>
            <person name="Wortman J."/>
            <person name="Nusbaum C."/>
            <person name="Birren B."/>
        </authorList>
    </citation>
    <scope>NUCLEOTIDE SEQUENCE [LARGE SCALE GENOMIC DNA]</scope>
    <source>
        <strain evidence="1 2">P1569</strain>
    </source>
</reference>
<dbReference type="HOGENOM" id="CLU_2693163_0_0_1"/>
<comment type="caution">
    <text evidence="1">The sequence shown here is derived from an EMBL/GenBank/DDBJ whole genome shotgun (WGS) entry which is preliminary data.</text>
</comment>
<organism evidence="1 2">
    <name type="scientific">Phytophthora nicotianae P1569</name>
    <dbReference type="NCBI Taxonomy" id="1317065"/>
    <lineage>
        <taxon>Eukaryota</taxon>
        <taxon>Sar</taxon>
        <taxon>Stramenopiles</taxon>
        <taxon>Oomycota</taxon>
        <taxon>Peronosporomycetes</taxon>
        <taxon>Peronosporales</taxon>
        <taxon>Peronosporaceae</taxon>
        <taxon>Phytophthora</taxon>
    </lineage>
</organism>
<evidence type="ECO:0000313" key="1">
    <source>
        <dbReference type="EMBL" id="ETI40152.1"/>
    </source>
</evidence>
<proteinExistence type="predicted"/>
<gene>
    <name evidence="1" type="ORF">F443_14377</name>
</gene>
<dbReference type="AlphaFoldDB" id="V9EPZ3"/>